<dbReference type="PANTHER" id="PTHR43098:SF3">
    <property type="entry name" value="L-ORNITHINE N(5)-MONOOXYGENASE-RELATED"/>
    <property type="match status" value="1"/>
</dbReference>
<keyword evidence="7" id="KW-0503">Monooxygenase</keyword>
<evidence type="ECO:0000256" key="5">
    <source>
        <dbReference type="ARBA" id="ARBA00022857"/>
    </source>
</evidence>
<comment type="cofactor">
    <cofactor evidence="1">
        <name>FAD</name>
        <dbReference type="ChEBI" id="CHEBI:57692"/>
    </cofactor>
</comment>
<dbReference type="InterPro" id="IPR036188">
    <property type="entry name" value="FAD/NAD-bd_sf"/>
</dbReference>
<evidence type="ECO:0000256" key="3">
    <source>
        <dbReference type="ARBA" id="ARBA00022630"/>
    </source>
</evidence>
<evidence type="ECO:0000256" key="2">
    <source>
        <dbReference type="ARBA" id="ARBA00010139"/>
    </source>
</evidence>
<evidence type="ECO:0000313" key="8">
    <source>
        <dbReference type="EMBL" id="SVD25263.1"/>
    </source>
</evidence>
<keyword evidence="6" id="KW-0560">Oxidoreductase</keyword>
<gene>
    <name evidence="8" type="ORF">METZ01_LOCUS378117</name>
</gene>
<feature type="non-terminal residue" evidence="8">
    <location>
        <position position="1"/>
    </location>
</feature>
<dbReference type="AlphaFoldDB" id="A0A382TTD9"/>
<dbReference type="PANTHER" id="PTHR43098">
    <property type="entry name" value="L-ORNITHINE N(5)-MONOOXYGENASE-RELATED"/>
    <property type="match status" value="1"/>
</dbReference>
<name>A0A382TTD9_9ZZZZ</name>
<keyword evidence="4" id="KW-0274">FAD</keyword>
<organism evidence="8">
    <name type="scientific">marine metagenome</name>
    <dbReference type="NCBI Taxonomy" id="408172"/>
    <lineage>
        <taxon>unclassified sequences</taxon>
        <taxon>metagenomes</taxon>
        <taxon>ecological metagenomes</taxon>
    </lineage>
</organism>
<keyword evidence="3" id="KW-0285">Flavoprotein</keyword>
<protein>
    <recommendedName>
        <fullName evidence="9">Cyclohexanone monooxygenase</fullName>
    </recommendedName>
</protein>
<reference evidence="8" key="1">
    <citation type="submission" date="2018-05" db="EMBL/GenBank/DDBJ databases">
        <authorList>
            <person name="Lanie J.A."/>
            <person name="Ng W.-L."/>
            <person name="Kazmierczak K.M."/>
            <person name="Andrzejewski T.M."/>
            <person name="Davidsen T.M."/>
            <person name="Wayne K.J."/>
            <person name="Tettelin H."/>
            <person name="Glass J.I."/>
            <person name="Rusch D."/>
            <person name="Podicherti R."/>
            <person name="Tsui H.-C.T."/>
            <person name="Winkler M.E."/>
        </authorList>
    </citation>
    <scope>NUCLEOTIDE SEQUENCE</scope>
</reference>
<dbReference type="EMBL" id="UINC01138986">
    <property type="protein sequence ID" value="SVD25263.1"/>
    <property type="molecule type" value="Genomic_DNA"/>
</dbReference>
<dbReference type="SUPFAM" id="SSF51905">
    <property type="entry name" value="FAD/NAD(P)-binding domain"/>
    <property type="match status" value="1"/>
</dbReference>
<evidence type="ECO:0000256" key="6">
    <source>
        <dbReference type="ARBA" id="ARBA00023002"/>
    </source>
</evidence>
<dbReference type="InterPro" id="IPR050775">
    <property type="entry name" value="FAD-binding_Monooxygenases"/>
</dbReference>
<evidence type="ECO:0000256" key="1">
    <source>
        <dbReference type="ARBA" id="ARBA00001974"/>
    </source>
</evidence>
<evidence type="ECO:0000256" key="4">
    <source>
        <dbReference type="ARBA" id="ARBA00022827"/>
    </source>
</evidence>
<dbReference type="GO" id="GO:0004497">
    <property type="term" value="F:monooxygenase activity"/>
    <property type="evidence" value="ECO:0007669"/>
    <property type="project" value="UniProtKB-KW"/>
</dbReference>
<accession>A0A382TTD9</accession>
<comment type="similarity">
    <text evidence="2">Belongs to the FAD-binding monooxygenase family.</text>
</comment>
<proteinExistence type="inferred from homology"/>
<keyword evidence="5" id="KW-0521">NADP</keyword>
<sequence>VAELLSPQGVFGCKRLCLDSGYFETFNRTNVKLVNVEATPIQSITRQGIRVNGHEYEFDMLVIATGFDAMTGALLRMDIKGRDKITLRDKWDEGPKTYLGLATASFPNLFLVTGPGSPSVLSNMVPSIEQHVEWISDCLEYLRNQKMTEIEADKSAENAWVDHVDEVARKTLRYQCNSWYLGANISGKPRVFMPYIGGMPSYVEKCNTVAANGYEGFKISG</sequence>
<evidence type="ECO:0008006" key="9">
    <source>
        <dbReference type="Google" id="ProtNLM"/>
    </source>
</evidence>
<evidence type="ECO:0000256" key="7">
    <source>
        <dbReference type="ARBA" id="ARBA00023033"/>
    </source>
</evidence>
<dbReference type="Gene3D" id="3.50.50.60">
    <property type="entry name" value="FAD/NAD(P)-binding domain"/>
    <property type="match status" value="1"/>
</dbReference>